<proteinExistence type="predicted"/>
<evidence type="ECO:0000313" key="1">
    <source>
        <dbReference type="EMBL" id="CAG8758236.1"/>
    </source>
</evidence>
<feature type="non-terminal residue" evidence="1">
    <location>
        <position position="63"/>
    </location>
</feature>
<reference evidence="1" key="1">
    <citation type="submission" date="2021-06" db="EMBL/GenBank/DDBJ databases">
        <authorList>
            <person name="Kallberg Y."/>
            <person name="Tangrot J."/>
            <person name="Rosling A."/>
        </authorList>
    </citation>
    <scope>NUCLEOTIDE SEQUENCE</scope>
    <source>
        <strain evidence="1">UK204</strain>
    </source>
</reference>
<gene>
    <name evidence="1" type="ORF">FCALED_LOCUS16751</name>
</gene>
<name>A0A9N9NPM7_9GLOM</name>
<dbReference type="OrthoDB" id="2414517at2759"/>
<dbReference type="AlphaFoldDB" id="A0A9N9NPM7"/>
<sequence>MHERKPLFKLSKLLPVVYEDEDMKEKAEKVLGHIIWLLEETQKPMEDSRSEDRDLKKAKIIMK</sequence>
<keyword evidence="2" id="KW-1185">Reference proteome</keyword>
<organism evidence="1 2">
    <name type="scientific">Funneliformis caledonium</name>
    <dbReference type="NCBI Taxonomy" id="1117310"/>
    <lineage>
        <taxon>Eukaryota</taxon>
        <taxon>Fungi</taxon>
        <taxon>Fungi incertae sedis</taxon>
        <taxon>Mucoromycota</taxon>
        <taxon>Glomeromycotina</taxon>
        <taxon>Glomeromycetes</taxon>
        <taxon>Glomerales</taxon>
        <taxon>Glomeraceae</taxon>
        <taxon>Funneliformis</taxon>
    </lineage>
</organism>
<evidence type="ECO:0000313" key="2">
    <source>
        <dbReference type="Proteomes" id="UP000789570"/>
    </source>
</evidence>
<dbReference type="Proteomes" id="UP000789570">
    <property type="component" value="Unassembled WGS sequence"/>
</dbReference>
<dbReference type="EMBL" id="CAJVPQ010021386">
    <property type="protein sequence ID" value="CAG8758236.1"/>
    <property type="molecule type" value="Genomic_DNA"/>
</dbReference>
<protein>
    <submittedName>
        <fullName evidence="1">6134_t:CDS:1</fullName>
    </submittedName>
</protein>
<comment type="caution">
    <text evidence="1">The sequence shown here is derived from an EMBL/GenBank/DDBJ whole genome shotgun (WGS) entry which is preliminary data.</text>
</comment>
<accession>A0A9N9NPM7</accession>